<dbReference type="KEGG" id="cpis:HS961_09300"/>
<dbReference type="Proteomes" id="UP000515240">
    <property type="component" value="Chromosome"/>
</dbReference>
<protein>
    <submittedName>
        <fullName evidence="3">DUF1566 domain-containing protein</fullName>
    </submittedName>
</protein>
<reference evidence="3 4" key="1">
    <citation type="journal article" date="2020" name="G3 (Bethesda)">
        <title>CeMbio - The Caenorhabditis elegans Microbiome Resource.</title>
        <authorList>
            <person name="Dirksen P."/>
            <person name="Assie A."/>
            <person name="Zimmermann J."/>
            <person name="Zhang F."/>
            <person name="Tietje A.M."/>
            <person name="Marsh S.A."/>
            <person name="Felix M.A."/>
            <person name="Shapira M."/>
            <person name="Kaleta C."/>
            <person name="Schulenburg H."/>
            <person name="Samuel B."/>
        </authorList>
    </citation>
    <scope>NUCLEOTIDE SEQUENCE [LARGE SCALE GENOMIC DNA]</scope>
    <source>
        <strain evidence="3 4">BIGb0172</strain>
    </source>
</reference>
<evidence type="ECO:0000313" key="4">
    <source>
        <dbReference type="Proteomes" id="UP000515240"/>
    </source>
</evidence>
<dbReference type="PANTHER" id="PTHR35812">
    <property type="entry name" value="LIPOPROTEIN"/>
    <property type="match status" value="1"/>
</dbReference>
<dbReference type="RefSeq" id="WP_182327426.1">
    <property type="nucleotide sequence ID" value="NZ_CP058554.1"/>
</dbReference>
<keyword evidence="4" id="KW-1185">Reference proteome</keyword>
<evidence type="ECO:0000313" key="3">
    <source>
        <dbReference type="EMBL" id="QMV73020.1"/>
    </source>
</evidence>
<dbReference type="Pfam" id="PF07603">
    <property type="entry name" value="Lcl_C"/>
    <property type="match status" value="1"/>
</dbReference>
<feature type="signal peptide" evidence="1">
    <location>
        <begin position="1"/>
        <end position="27"/>
    </location>
</feature>
<evidence type="ECO:0000259" key="2">
    <source>
        <dbReference type="Pfam" id="PF07603"/>
    </source>
</evidence>
<feature type="domain" description="Lcl C-terminal" evidence="2">
    <location>
        <begin position="46"/>
        <end position="140"/>
    </location>
</feature>
<dbReference type="EMBL" id="CP058554">
    <property type="protein sequence ID" value="QMV73020.1"/>
    <property type="molecule type" value="Genomic_DNA"/>
</dbReference>
<name>A0A7G5EG95_9BURK</name>
<dbReference type="InterPro" id="IPR011460">
    <property type="entry name" value="Lcl_C"/>
</dbReference>
<gene>
    <name evidence="3" type="ORF">HS961_09300</name>
</gene>
<dbReference type="PANTHER" id="PTHR35812:SF1">
    <property type="entry name" value="LIPOPROTEIN"/>
    <property type="match status" value="1"/>
</dbReference>
<evidence type="ECO:0000256" key="1">
    <source>
        <dbReference type="SAM" id="SignalP"/>
    </source>
</evidence>
<proteinExistence type="predicted"/>
<accession>A0A7G5EG95</accession>
<organism evidence="3 4">
    <name type="scientific">Comamonas piscis</name>
    <dbReference type="NCBI Taxonomy" id="1562974"/>
    <lineage>
        <taxon>Bacteria</taxon>
        <taxon>Pseudomonadati</taxon>
        <taxon>Pseudomonadota</taxon>
        <taxon>Betaproteobacteria</taxon>
        <taxon>Burkholderiales</taxon>
        <taxon>Comamonadaceae</taxon>
        <taxon>Comamonas</taxon>
    </lineage>
</organism>
<keyword evidence="1" id="KW-0732">Signal</keyword>
<sequence length="175" mass="19243">MTTNFKPTWVQALLAMVLTWHASLGMAAPRFTVNPTTSDNSATNATVTDAETGLHWDLCAYGASNRNGTCDTTSHGSYAWDQALAEMKSGNDNRYLGYSDWRLPNIKELESLVTLLVITTIDANAFPDTPTTTFWTSTKWLTQTAMNNGLGLWPEPVTAAFLRKSCFKPLPESIS</sequence>
<dbReference type="AlphaFoldDB" id="A0A7G5EG95"/>
<feature type="chain" id="PRO_5028922062" evidence="1">
    <location>
        <begin position="28"/>
        <end position="175"/>
    </location>
</feature>